<name>Q1K2G3_DESA6</name>
<evidence type="ECO:0000259" key="1">
    <source>
        <dbReference type="SMART" id="SM00852"/>
    </source>
</evidence>
<organism evidence="2 3">
    <name type="scientific">Desulfuromonas acetoxidans (strain DSM 684 / 11070)</name>
    <dbReference type="NCBI Taxonomy" id="281689"/>
    <lineage>
        <taxon>Bacteria</taxon>
        <taxon>Pseudomonadati</taxon>
        <taxon>Thermodesulfobacteriota</taxon>
        <taxon>Desulfuromonadia</taxon>
        <taxon>Desulfuromonadales</taxon>
        <taxon>Desulfuromonadaceae</taxon>
        <taxon>Desulfuromonas</taxon>
    </lineage>
</organism>
<dbReference type="UniPathway" id="UPA00344"/>
<gene>
    <name evidence="2" type="ORF">Dace_2571</name>
</gene>
<feature type="domain" description="MoaB/Mog" evidence="1">
    <location>
        <begin position="174"/>
        <end position="305"/>
    </location>
</feature>
<proteinExistence type="predicted"/>
<dbReference type="SUPFAM" id="SSF53218">
    <property type="entry name" value="Molybdenum cofactor biosynthesis proteins"/>
    <property type="match status" value="1"/>
</dbReference>
<dbReference type="RefSeq" id="WP_005998432.1">
    <property type="nucleotide sequence ID" value="NZ_AAEW02000004.1"/>
</dbReference>
<dbReference type="InterPro" id="IPR036425">
    <property type="entry name" value="MoaB/Mog-like_dom_sf"/>
</dbReference>
<reference evidence="2" key="1">
    <citation type="submission" date="2006-05" db="EMBL/GenBank/DDBJ databases">
        <title>Annotation of the draft genome assembly of Desulfuromonas acetoxidans DSM 684.</title>
        <authorList>
            <consortium name="US DOE Joint Genome Institute (JGI-ORNL)"/>
            <person name="Larimer F."/>
            <person name="Land M."/>
            <person name="Hauser L."/>
        </authorList>
    </citation>
    <scope>NUCLEOTIDE SEQUENCE [LARGE SCALE GENOMIC DNA]</scope>
    <source>
        <strain evidence="2">DSM 684</strain>
    </source>
</reference>
<dbReference type="PANTHER" id="PTHR13939">
    <property type="entry name" value="NICOTINAMIDE-NUCLEOTIDE AMIDOHYDROLASE PNCC"/>
    <property type="match status" value="1"/>
</dbReference>
<accession>Q1K2G3</accession>
<dbReference type="SMART" id="SM00852">
    <property type="entry name" value="MoCF_biosynth"/>
    <property type="match status" value="1"/>
</dbReference>
<protein>
    <submittedName>
        <fullName evidence="2">Molybdopterin binding domain</fullName>
    </submittedName>
</protein>
<sequence>MEKLPVEKAIGRSLAHDLTEVNPCYRRKCVAFCRGHVIREQDLDVLKQMGKRHLYVGPVDTGQIHEDQVALALAPYLAGEGIGHDRVTKEGKVNFRALNAGLFRVDIERLAELNRMAVPSMPTIHDRFPVVEGKVVAAFRIIPLTCSERVFDRMKAVAETPLIWLDPYVIQRAAIVVTGSEVYSGVVEDRFVPRLRYKLQQLGVETTFSAIVPDDRRAIAEAVTKAEQAAELVLVTGGTSVDPDDVTFQAMADVGVTFQRRGNPVQPGNHMSLGSKSQRVFCSVPAAALHFQTTALDLFLPRLLTGDMPTDEELASAGHGGLCHFCEPCVYPVCPFGRF</sequence>
<dbReference type="OrthoDB" id="9767940at2"/>
<dbReference type="Gene3D" id="3.40.980.10">
    <property type="entry name" value="MoaB/Mog-like domain"/>
    <property type="match status" value="1"/>
</dbReference>
<dbReference type="InterPro" id="IPR050101">
    <property type="entry name" value="CinA"/>
</dbReference>
<dbReference type="EMBL" id="AAEW02000004">
    <property type="protein sequence ID" value="EAT16476.1"/>
    <property type="molecule type" value="Genomic_DNA"/>
</dbReference>
<dbReference type="InterPro" id="IPR001453">
    <property type="entry name" value="MoaB/Mog_dom"/>
</dbReference>
<dbReference type="AlphaFoldDB" id="Q1K2G3"/>
<dbReference type="Pfam" id="PF00994">
    <property type="entry name" value="MoCF_biosynth"/>
    <property type="match status" value="1"/>
</dbReference>
<dbReference type="Proteomes" id="UP000005695">
    <property type="component" value="Unassembled WGS sequence"/>
</dbReference>
<comment type="caution">
    <text evidence="2">The sequence shown here is derived from an EMBL/GenBank/DDBJ whole genome shotgun (WGS) entry which is preliminary data.</text>
</comment>
<dbReference type="PANTHER" id="PTHR13939:SF0">
    <property type="entry name" value="NMN AMIDOHYDROLASE-LIKE PROTEIN YFAY"/>
    <property type="match status" value="1"/>
</dbReference>
<evidence type="ECO:0000313" key="3">
    <source>
        <dbReference type="Proteomes" id="UP000005695"/>
    </source>
</evidence>
<dbReference type="CDD" id="cd03522">
    <property type="entry name" value="MoeA_like"/>
    <property type="match status" value="1"/>
</dbReference>
<keyword evidence="3" id="KW-1185">Reference proteome</keyword>
<evidence type="ECO:0000313" key="2">
    <source>
        <dbReference type="EMBL" id="EAT16476.1"/>
    </source>
</evidence>
<reference evidence="2" key="2">
    <citation type="submission" date="2006-05" db="EMBL/GenBank/DDBJ databases">
        <title>Sequencing of the draft genome and assembly of Desulfuromonas acetoxidans DSM 684.</title>
        <authorList>
            <consortium name="US DOE Joint Genome Institute (JGI-PGF)"/>
            <person name="Copeland A."/>
            <person name="Lucas S."/>
            <person name="Lapidus A."/>
            <person name="Barry K."/>
            <person name="Detter J.C."/>
            <person name="Glavina del Rio T."/>
            <person name="Hammon N."/>
            <person name="Israni S."/>
            <person name="Dalin E."/>
            <person name="Tice H."/>
            <person name="Bruce D."/>
            <person name="Pitluck S."/>
            <person name="Richardson P."/>
        </authorList>
    </citation>
    <scope>NUCLEOTIDE SEQUENCE [LARGE SCALE GENOMIC DNA]</scope>
    <source>
        <strain evidence="2">DSM 684</strain>
    </source>
</reference>